<organism evidence="2 3">
    <name type="scientific">Legionella cardiaca</name>
    <dbReference type="NCBI Taxonomy" id="1071983"/>
    <lineage>
        <taxon>Bacteria</taxon>
        <taxon>Pseudomonadati</taxon>
        <taxon>Pseudomonadota</taxon>
        <taxon>Gammaproteobacteria</taxon>
        <taxon>Legionellales</taxon>
        <taxon>Legionellaceae</taxon>
        <taxon>Legionella</taxon>
    </lineage>
</organism>
<dbReference type="Proteomes" id="UP001222087">
    <property type="component" value="Chromosome"/>
</dbReference>
<dbReference type="GO" id="GO:0016798">
    <property type="term" value="F:hydrolase activity, acting on glycosyl bonds"/>
    <property type="evidence" value="ECO:0007669"/>
    <property type="project" value="UniProtKB-KW"/>
</dbReference>
<dbReference type="EMBL" id="CP119078">
    <property type="protein sequence ID" value="WED43776.1"/>
    <property type="molecule type" value="Genomic_DNA"/>
</dbReference>
<dbReference type="Pfam" id="PF09992">
    <property type="entry name" value="NAGPA"/>
    <property type="match status" value="1"/>
</dbReference>
<gene>
    <name evidence="2" type="ORF">PXX05_03070</name>
</gene>
<dbReference type="PANTHER" id="PTHR40446">
    <property type="entry name" value="N-ACETYLGLUCOSAMINE-1-PHOSPHODIESTER ALPHA-N-ACETYLGLUCOSAMINIDASE"/>
    <property type="match status" value="1"/>
</dbReference>
<evidence type="ECO:0000259" key="1">
    <source>
        <dbReference type="Pfam" id="PF09992"/>
    </source>
</evidence>
<keyword evidence="2" id="KW-0326">Glycosidase</keyword>
<accession>A0ABY8AWG7</accession>
<feature type="domain" description="Phosphodiester glycosidase" evidence="1">
    <location>
        <begin position="95"/>
        <end position="255"/>
    </location>
</feature>
<reference evidence="2 3" key="1">
    <citation type="submission" date="2023-02" db="EMBL/GenBank/DDBJ databases">
        <title>Genome Sequence of L. cardiaca H63T.</title>
        <authorList>
            <person name="Lopez A.E."/>
            <person name="Cianciotto N.P."/>
        </authorList>
    </citation>
    <scope>NUCLEOTIDE SEQUENCE [LARGE SCALE GENOMIC DNA]</scope>
    <source>
        <strain evidence="2 3">H63</strain>
    </source>
</reference>
<protein>
    <submittedName>
        <fullName evidence="2">Phosphodiester glycosidase family protein</fullName>
    </submittedName>
</protein>
<dbReference type="PANTHER" id="PTHR40446:SF2">
    <property type="entry name" value="N-ACETYLGLUCOSAMINE-1-PHOSPHODIESTER ALPHA-N-ACETYLGLUCOSAMINIDASE"/>
    <property type="match status" value="1"/>
</dbReference>
<dbReference type="RefSeq" id="WP_275089590.1">
    <property type="nucleotide sequence ID" value="NZ_CP119078.1"/>
</dbReference>
<evidence type="ECO:0000313" key="3">
    <source>
        <dbReference type="Proteomes" id="UP001222087"/>
    </source>
</evidence>
<proteinExistence type="predicted"/>
<dbReference type="InterPro" id="IPR018711">
    <property type="entry name" value="NAGPA"/>
</dbReference>
<sequence>MSRQTISSVKWLTQASKLFISLLILFFSIHYASAGEWRKLAPGIEYQDLDGSFLTPWSHIHAFRINLKENRLSLVTAADLSREHASVNEYAQHSNALLTINGGFFDNNYKPLGLRIYNKRQKTPLKNISWWGIFYVRNQKPYLTNASQFRHNSQIDFAIQSGPRLLINSRIPPLKAGRAERSALGITNDGRVIILVTDNLPLSTTELAQLMKAPPLNCRNALNLDGGSSSQLRAQLDSFQLEVHGFSNVSDAIIVKARS</sequence>
<keyword evidence="3" id="KW-1185">Reference proteome</keyword>
<evidence type="ECO:0000313" key="2">
    <source>
        <dbReference type="EMBL" id="WED43776.1"/>
    </source>
</evidence>
<keyword evidence="2" id="KW-0378">Hydrolase</keyword>
<name>A0ABY8AWG7_9GAMM</name>